<dbReference type="PANTHER" id="PTHR48047">
    <property type="entry name" value="GLYCOSYLTRANSFERASE"/>
    <property type="match status" value="1"/>
</dbReference>
<dbReference type="AlphaFoldDB" id="A0A498JXL8"/>
<evidence type="ECO:0000256" key="2">
    <source>
        <dbReference type="ARBA" id="ARBA00022676"/>
    </source>
</evidence>
<comment type="caution">
    <text evidence="4">The sequence shown here is derived from an EMBL/GenBank/DDBJ whole genome shotgun (WGS) entry which is preliminary data.</text>
</comment>
<dbReference type="SUPFAM" id="SSF53756">
    <property type="entry name" value="UDP-Glycosyltransferase/glycogen phosphorylase"/>
    <property type="match status" value="2"/>
</dbReference>
<dbReference type="FunFam" id="3.40.50.2000:FF:000063">
    <property type="entry name" value="Glycosyltransferase"/>
    <property type="match status" value="1"/>
</dbReference>
<dbReference type="Proteomes" id="UP000290289">
    <property type="component" value="Chromosome 5"/>
</dbReference>
<keyword evidence="5" id="KW-1185">Reference proteome</keyword>
<evidence type="ECO:0000256" key="3">
    <source>
        <dbReference type="ARBA" id="ARBA00022679"/>
    </source>
</evidence>
<dbReference type="Gene3D" id="3.40.50.2000">
    <property type="entry name" value="Glycogen Phosphorylase B"/>
    <property type="match status" value="3"/>
</dbReference>
<dbReference type="FunFam" id="3.40.50.2000:FF:000071">
    <property type="entry name" value="Glycosyltransferase"/>
    <property type="match status" value="1"/>
</dbReference>
<accession>A0A498JXL8</accession>
<reference evidence="4 5" key="1">
    <citation type="submission" date="2018-10" db="EMBL/GenBank/DDBJ databases">
        <title>A high-quality apple genome assembly.</title>
        <authorList>
            <person name="Hu J."/>
        </authorList>
    </citation>
    <scope>NUCLEOTIDE SEQUENCE [LARGE SCALE GENOMIC DNA]</scope>
    <source>
        <strain evidence="5">cv. HFTH1</strain>
        <tissue evidence="4">Young leaf</tissue>
    </source>
</reference>
<name>A0A498JXL8_MALDO</name>
<dbReference type="Pfam" id="PF00201">
    <property type="entry name" value="UDPGT"/>
    <property type="match status" value="1"/>
</dbReference>
<dbReference type="GO" id="GO:0035251">
    <property type="term" value="F:UDP-glucosyltransferase activity"/>
    <property type="evidence" value="ECO:0007669"/>
    <property type="project" value="TreeGrafter"/>
</dbReference>
<dbReference type="EMBL" id="RDQH01000331">
    <property type="protein sequence ID" value="RXH99866.1"/>
    <property type="molecule type" value="Genomic_DNA"/>
</dbReference>
<protein>
    <recommendedName>
        <fullName evidence="6">UDP-glycosyltransferases domain-containing protein</fullName>
    </recommendedName>
</protein>
<gene>
    <name evidence="4" type="ORF">DVH24_021668</name>
</gene>
<dbReference type="STRING" id="3750.A0A498JXL8"/>
<keyword evidence="2" id="KW-0328">Glycosyltransferase</keyword>
<organism evidence="4 5">
    <name type="scientific">Malus domestica</name>
    <name type="common">Apple</name>
    <name type="synonym">Pyrus malus</name>
    <dbReference type="NCBI Taxonomy" id="3750"/>
    <lineage>
        <taxon>Eukaryota</taxon>
        <taxon>Viridiplantae</taxon>
        <taxon>Streptophyta</taxon>
        <taxon>Embryophyta</taxon>
        <taxon>Tracheophyta</taxon>
        <taxon>Spermatophyta</taxon>
        <taxon>Magnoliopsida</taxon>
        <taxon>eudicotyledons</taxon>
        <taxon>Gunneridae</taxon>
        <taxon>Pentapetalae</taxon>
        <taxon>rosids</taxon>
        <taxon>fabids</taxon>
        <taxon>Rosales</taxon>
        <taxon>Rosaceae</taxon>
        <taxon>Amygdaloideae</taxon>
        <taxon>Maleae</taxon>
        <taxon>Malus</taxon>
    </lineage>
</organism>
<dbReference type="PANTHER" id="PTHR48047:SF182">
    <property type="entry name" value="GLYCOSYLTRANSFERASE"/>
    <property type="match status" value="1"/>
</dbReference>
<evidence type="ECO:0000256" key="1">
    <source>
        <dbReference type="ARBA" id="ARBA00009995"/>
    </source>
</evidence>
<proteinExistence type="inferred from homology"/>
<dbReference type="InterPro" id="IPR002213">
    <property type="entry name" value="UDP_glucos_trans"/>
</dbReference>
<evidence type="ECO:0000313" key="4">
    <source>
        <dbReference type="EMBL" id="RXH99866.1"/>
    </source>
</evidence>
<evidence type="ECO:0008006" key="6">
    <source>
        <dbReference type="Google" id="ProtNLM"/>
    </source>
</evidence>
<sequence>MDSQAEPKLEIFFFPYILGGHLIPMIDLARLFASHGVKATIVTTPHNVLLFQNPILRDQQLGYDIGFLTLHFPAEEFGLPNGCENELTTTNGDMFTKLFMAAMKLQDPLRKLLSQTRPDCLISDRLYPWIADVTNGLGIPRVVFDGSGCFSHCVEESLRRYAPHEKVVFETESFLVPGLPNQIELKRSMLPDYVKAENVFTHFLNEALECEIKSYGIVVNSFYELEQAYADYFQKDMKRKIWHIGPVSLYNRTNIDKVERGIKTSIDEHSCLSWLDSRDPNSVLYISFGSMPRITSAQLLEIAHGLEASNHPFIWVIGRILDYSSKEKQQVESVVLPVGFEERITKSKRGLMIRGWAPQLLILEHPAVGAYMNHCGWNSIIEGVTAGLPMITWPFSSEQFYNERFILNVIRVGISMGNEDWVPLKEVPRVTIKRDKVAHVVNRLMGCEEDEVVDMRKRAEEFRDKAMKAFEKGGSSHSNVHAFIAELKSCRKISQNETPVVMYFFPFVGGGHQIPMIDMARVFSSHGAKVTILSTTPADALRFRNSIRRDQTLNRSITIHVLKLPGDDASSDSSMTSAPLTDTSVLQESLRQFITQNLPNCIVIDVFHRWAAQVIDELFIKRVVFNGNGLFSRCVSECIGRFAPHQNVGSDCEPFLVPNLPDRIELTKSQLPSLARNRPGLPDKVGKVEEKSFGVVVNSFYELESKYVEYFTTELGKKAWPIGPVSLYNRSNDDKTDRGQAALGWML</sequence>
<dbReference type="CDD" id="cd03784">
    <property type="entry name" value="GT1_Gtf-like"/>
    <property type="match status" value="1"/>
</dbReference>
<evidence type="ECO:0000313" key="5">
    <source>
        <dbReference type="Proteomes" id="UP000290289"/>
    </source>
</evidence>
<comment type="similarity">
    <text evidence="1">Belongs to the UDP-glycosyltransferase family.</text>
</comment>
<keyword evidence="3" id="KW-0808">Transferase</keyword>